<gene>
    <name evidence="1" type="ORF">BdWA1_002088</name>
</gene>
<dbReference type="InterPro" id="IPR016024">
    <property type="entry name" value="ARM-type_fold"/>
</dbReference>
<sequence>MSITLILPKEKIVSNNYKKVMSNLVGASPETLYVLELLNGTTSPVEEIRINAHNKILELEKNTSFLCTLLDISQLRNDCISKLALICVKNAVSKVRAINIQHTNSQNIESDSINSANLLTAIKTKILQIIANACSNDGTIITTEFAILVRKIGRWDYPLNWLPLHESLRATLEVCGNKQSHDIITYNAVFLIYHIMKEKTSMRLLRDRNMTSKLAETFFPPASILWFNTWTNKWKYGAFTIESFQSTFNDLEIKISMYLDSLLLCLYSNGLKNVYQSSERLQLLEHIIKKQNVIFNLTKVNTRQNINLVKNLKRLLRGFSRLIEHEPMDFAFLDMEAFLNGIFDYLATTQEEEIIKECMTLLTNVVKSPVINNNRYSAYYYEYQGKQHDYVTSSPMRIAQRKAVAESFTFCKTFDEMKAHCESLKSSHSDANYKRTSSPLKMGLYMGGNISEHISKQCTFMFCESLSRRGGPLQFMEFIRSKFLTLTIDEIEEWALDELIPTQEPQLSLATELIDAMKVTCAESFQAIFNAIVATETSRDFIRLESILNLYSITFPSFANLHSYKHYISILCTLKSIVSVEGHLGKLIIFRCSRILNVWSRRINLLDQETRLHILKFLLYCVCCQGDSDHSLNLRVQHLVPLYRVYKETADEPIWDMIFKEVNIEQLIIGLLSISKVPIPSIKYKSLRLVCEICLEHDGSDSNTSKYLSMVKSICTGENYTLQVAESILQTSLSFLNSLDWQKCFNDDLYINPHLFQFLIDLLLNTIVFDSSSENRLATISKYNELEEETLTLWLCLLRLLPRNVARLDRTFIVNICNLFPPLVDYVCDIKNTHIPIMETSSLVLDIIVEYFALIIDLTWFFIHSRQDPGITTSMFITQNGQSLIYRHPEMHSINLDLNKIQTLALRYIQEEKNMDITVCGLHLVTLLSCGFNQVFMGSQEFVVILFNLLVRFCQQLQEAGTIPQTPNEGMGLVALCSKTSETTSRWQPSKLSPSHLNWVGLFLPIVVRWGLDCPNTFNESLLRAVVEGNFVSETIFISLMNASVQFRNNPTLQHSAITCACMFMACLGKEAFPRLFIQRKRLNTNPGGQFLRHSTSIDPSEQFFMCSDERLIFSYLLDVATATLNLFEQSKSSTMFTSPHSCYKRDLANMSIPSSNRINLCVNISATHAKIDPHKLAIATPTFVFMGSIKCTLDWIFNLIQYMSNGSEDLMTSFMANVPDKIKYILTKDNNDSSNTITH</sequence>
<protein>
    <submittedName>
        <fullName evidence="1">Bifunctional Armadillo-type fold/Armadillo-like helical</fullName>
    </submittedName>
</protein>
<comment type="caution">
    <text evidence="1">The sequence shown here is derived from an EMBL/GenBank/DDBJ whole genome shotgun (WGS) entry which is preliminary data.</text>
</comment>
<organism evidence="1 2">
    <name type="scientific">Babesia duncani</name>
    <dbReference type="NCBI Taxonomy" id="323732"/>
    <lineage>
        <taxon>Eukaryota</taxon>
        <taxon>Sar</taxon>
        <taxon>Alveolata</taxon>
        <taxon>Apicomplexa</taxon>
        <taxon>Aconoidasida</taxon>
        <taxon>Piroplasmida</taxon>
        <taxon>Babesiidae</taxon>
        <taxon>Babesia</taxon>
    </lineage>
</organism>
<reference evidence="1" key="1">
    <citation type="journal article" date="2023" name="Nat. Microbiol.">
        <title>Babesia duncani multi-omics identifies virulence factors and drug targets.</title>
        <authorList>
            <person name="Singh P."/>
            <person name="Lonardi S."/>
            <person name="Liang Q."/>
            <person name="Vydyam P."/>
            <person name="Khabirova E."/>
            <person name="Fang T."/>
            <person name="Gihaz S."/>
            <person name="Thekkiniath J."/>
            <person name="Munshi M."/>
            <person name="Abel S."/>
            <person name="Ciampossin L."/>
            <person name="Batugedara G."/>
            <person name="Gupta M."/>
            <person name="Lu X.M."/>
            <person name="Lenz T."/>
            <person name="Chakravarty S."/>
            <person name="Cornillot E."/>
            <person name="Hu Y."/>
            <person name="Ma W."/>
            <person name="Gonzalez L.M."/>
            <person name="Sanchez S."/>
            <person name="Estrada K."/>
            <person name="Sanchez-Flores A."/>
            <person name="Montero E."/>
            <person name="Harb O.S."/>
            <person name="Le Roch K.G."/>
            <person name="Mamoun C.B."/>
        </authorList>
    </citation>
    <scope>NUCLEOTIDE SEQUENCE</scope>
    <source>
        <strain evidence="1">WA1</strain>
    </source>
</reference>
<name>A0AAD9UPF9_9APIC</name>
<keyword evidence="2" id="KW-1185">Reference proteome</keyword>
<proteinExistence type="predicted"/>
<dbReference type="InterPro" id="IPR011989">
    <property type="entry name" value="ARM-like"/>
</dbReference>
<dbReference type="Gene3D" id="1.25.10.10">
    <property type="entry name" value="Leucine-rich Repeat Variant"/>
    <property type="match status" value="1"/>
</dbReference>
<accession>A0AAD9UPF9</accession>
<dbReference type="KEGG" id="bdw:94336386"/>
<evidence type="ECO:0000313" key="2">
    <source>
        <dbReference type="Proteomes" id="UP001214638"/>
    </source>
</evidence>
<evidence type="ECO:0000313" key="1">
    <source>
        <dbReference type="EMBL" id="KAK2196839.1"/>
    </source>
</evidence>
<dbReference type="AlphaFoldDB" id="A0AAD9UPF9"/>
<dbReference type="SUPFAM" id="SSF48371">
    <property type="entry name" value="ARM repeat"/>
    <property type="match status" value="1"/>
</dbReference>
<dbReference type="RefSeq" id="XP_067803681.1">
    <property type="nucleotide sequence ID" value="XM_067947117.1"/>
</dbReference>
<dbReference type="EMBL" id="JALLKP010000002">
    <property type="protein sequence ID" value="KAK2196839.1"/>
    <property type="molecule type" value="Genomic_DNA"/>
</dbReference>
<dbReference type="Proteomes" id="UP001214638">
    <property type="component" value="Unassembled WGS sequence"/>
</dbReference>
<dbReference type="GeneID" id="94336386"/>